<evidence type="ECO:0000313" key="1">
    <source>
        <dbReference type="EMBL" id="KAK7588092.1"/>
    </source>
</evidence>
<name>A0AAN9TEH5_9HEMI</name>
<accession>A0AAN9TEH5</accession>
<dbReference type="AlphaFoldDB" id="A0AAN9TEH5"/>
<keyword evidence="2" id="KW-1185">Reference proteome</keyword>
<organism evidence="1 2">
    <name type="scientific">Parthenolecanium corni</name>
    <dbReference type="NCBI Taxonomy" id="536013"/>
    <lineage>
        <taxon>Eukaryota</taxon>
        <taxon>Metazoa</taxon>
        <taxon>Ecdysozoa</taxon>
        <taxon>Arthropoda</taxon>
        <taxon>Hexapoda</taxon>
        <taxon>Insecta</taxon>
        <taxon>Pterygota</taxon>
        <taxon>Neoptera</taxon>
        <taxon>Paraneoptera</taxon>
        <taxon>Hemiptera</taxon>
        <taxon>Sternorrhyncha</taxon>
        <taxon>Coccoidea</taxon>
        <taxon>Coccidae</taxon>
        <taxon>Parthenolecanium</taxon>
    </lineage>
</organism>
<dbReference type="EMBL" id="JBBCAQ010000023">
    <property type="protein sequence ID" value="KAK7588092.1"/>
    <property type="molecule type" value="Genomic_DNA"/>
</dbReference>
<protein>
    <submittedName>
        <fullName evidence="1">Uncharacterized protein</fullName>
    </submittedName>
</protein>
<comment type="caution">
    <text evidence="1">The sequence shown here is derived from an EMBL/GenBank/DDBJ whole genome shotgun (WGS) entry which is preliminary data.</text>
</comment>
<dbReference type="Proteomes" id="UP001367676">
    <property type="component" value="Unassembled WGS sequence"/>
</dbReference>
<sequence length="118" mass="13696">MVRTDRNGNWYVKVRNGNYIRIEYCLQRIEDEEIFIEGFEFSNVKNFFESPIASRKVGTVQVSATRGSTQYYNIQDVVKMCYPMPLNVNDTTKLVLTEILHTDTAEDLSWIDARSSSN</sequence>
<gene>
    <name evidence="1" type="ORF">V9T40_005337</name>
</gene>
<proteinExistence type="predicted"/>
<evidence type="ECO:0000313" key="2">
    <source>
        <dbReference type="Proteomes" id="UP001367676"/>
    </source>
</evidence>
<reference evidence="1 2" key="1">
    <citation type="submission" date="2024-03" db="EMBL/GenBank/DDBJ databases">
        <title>Adaptation during the transition from Ophiocordyceps entomopathogen to insect associate is accompanied by gene loss and intensified selection.</title>
        <authorList>
            <person name="Ward C.M."/>
            <person name="Onetto C.A."/>
            <person name="Borneman A.R."/>
        </authorList>
    </citation>
    <scope>NUCLEOTIDE SEQUENCE [LARGE SCALE GENOMIC DNA]</scope>
    <source>
        <strain evidence="1">AWRI1</strain>
        <tissue evidence="1">Single Adult Female</tissue>
    </source>
</reference>